<feature type="transmembrane region" description="Helical" evidence="6">
    <location>
        <begin position="55"/>
        <end position="73"/>
    </location>
</feature>
<dbReference type="PANTHER" id="PTHR30294">
    <property type="entry name" value="MEMBRANE COMPONENT OF ABC TRANSPORTER YHHJ-RELATED"/>
    <property type="match status" value="1"/>
</dbReference>
<protein>
    <submittedName>
        <fullName evidence="8">Gliding motility-associated ABC transporter permease subunit GldF</fullName>
    </submittedName>
</protein>
<evidence type="ECO:0000256" key="2">
    <source>
        <dbReference type="ARBA" id="ARBA00022475"/>
    </source>
</evidence>
<dbReference type="PANTHER" id="PTHR30294:SF29">
    <property type="entry name" value="MULTIDRUG ABC TRANSPORTER PERMEASE YBHS-RELATED"/>
    <property type="match status" value="1"/>
</dbReference>
<keyword evidence="9" id="KW-1185">Reference proteome</keyword>
<dbReference type="EMBL" id="CP034562">
    <property type="protein sequence ID" value="AZQ60962.1"/>
    <property type="molecule type" value="Genomic_DNA"/>
</dbReference>
<dbReference type="KEGG" id="fll:EI427_01645"/>
<evidence type="ECO:0000256" key="5">
    <source>
        <dbReference type="ARBA" id="ARBA00023136"/>
    </source>
</evidence>
<reference evidence="8 9" key="1">
    <citation type="submission" date="2018-12" db="EMBL/GenBank/DDBJ databases">
        <title>Flammeovirga pectinis sp. nov., isolated from the gut of the Korean scallop, Patinopecten yessoensis.</title>
        <authorList>
            <person name="Bae J.-W."/>
            <person name="Jeong Y.-S."/>
            <person name="Kang W."/>
        </authorList>
    </citation>
    <scope>NUCLEOTIDE SEQUENCE [LARGE SCALE GENOMIC DNA]</scope>
    <source>
        <strain evidence="8 9">L12M1</strain>
    </source>
</reference>
<evidence type="ECO:0000256" key="4">
    <source>
        <dbReference type="ARBA" id="ARBA00022989"/>
    </source>
</evidence>
<dbReference type="GO" id="GO:0140359">
    <property type="term" value="F:ABC-type transporter activity"/>
    <property type="evidence" value="ECO:0007669"/>
    <property type="project" value="InterPro"/>
</dbReference>
<dbReference type="RefSeq" id="WP_126610931.1">
    <property type="nucleotide sequence ID" value="NZ_CP034562.1"/>
</dbReference>
<keyword evidence="4 6" id="KW-1133">Transmembrane helix</keyword>
<evidence type="ECO:0000256" key="6">
    <source>
        <dbReference type="SAM" id="Phobius"/>
    </source>
</evidence>
<dbReference type="AlphaFoldDB" id="A0A3Q9FLJ6"/>
<evidence type="ECO:0000313" key="8">
    <source>
        <dbReference type="EMBL" id="AZQ60962.1"/>
    </source>
</evidence>
<dbReference type="GO" id="GO:0005886">
    <property type="term" value="C:plasma membrane"/>
    <property type="evidence" value="ECO:0007669"/>
    <property type="project" value="UniProtKB-SubCell"/>
</dbReference>
<feature type="domain" description="ABC-2 type transporter transmembrane" evidence="7">
    <location>
        <begin position="49"/>
        <end position="178"/>
    </location>
</feature>
<keyword evidence="5 6" id="KW-0472">Membrane</keyword>
<name>A0A3Q9FLJ6_9BACT</name>
<gene>
    <name evidence="8" type="primary">gldF</name>
    <name evidence="8" type="ORF">EI427_01645</name>
</gene>
<dbReference type="InterPro" id="IPR051449">
    <property type="entry name" value="ABC-2_transporter_component"/>
</dbReference>
<accession>A0A3Q9FLJ6</accession>
<feature type="transmembrane region" description="Helical" evidence="6">
    <location>
        <begin position="94"/>
        <end position="118"/>
    </location>
</feature>
<dbReference type="OrthoDB" id="9794512at2"/>
<organism evidence="8 9">
    <name type="scientific">Flammeovirga pectinis</name>
    <dbReference type="NCBI Taxonomy" id="2494373"/>
    <lineage>
        <taxon>Bacteria</taxon>
        <taxon>Pseudomonadati</taxon>
        <taxon>Bacteroidota</taxon>
        <taxon>Cytophagia</taxon>
        <taxon>Cytophagales</taxon>
        <taxon>Flammeovirgaceae</taxon>
        <taxon>Flammeovirga</taxon>
    </lineage>
</organism>
<feature type="transmembrane region" description="Helical" evidence="6">
    <location>
        <begin position="219"/>
        <end position="237"/>
    </location>
</feature>
<feature type="transmembrane region" description="Helical" evidence="6">
    <location>
        <begin position="12"/>
        <end position="35"/>
    </location>
</feature>
<dbReference type="NCBIfam" id="TIGR03518">
    <property type="entry name" value="ABC_perm_GldF"/>
    <property type="match status" value="1"/>
</dbReference>
<dbReference type="InterPro" id="IPR019860">
    <property type="entry name" value="Motility-assoc_ABC_perm_GldF"/>
</dbReference>
<evidence type="ECO:0000259" key="7">
    <source>
        <dbReference type="Pfam" id="PF12698"/>
    </source>
</evidence>
<feature type="transmembrane region" description="Helical" evidence="6">
    <location>
        <begin position="130"/>
        <end position="152"/>
    </location>
</feature>
<feature type="transmembrane region" description="Helical" evidence="6">
    <location>
        <begin position="164"/>
        <end position="190"/>
    </location>
</feature>
<evidence type="ECO:0000256" key="1">
    <source>
        <dbReference type="ARBA" id="ARBA00004651"/>
    </source>
</evidence>
<dbReference type="Proteomes" id="UP000267268">
    <property type="component" value="Chromosome 1"/>
</dbReference>
<evidence type="ECO:0000313" key="9">
    <source>
        <dbReference type="Proteomes" id="UP000267268"/>
    </source>
</evidence>
<dbReference type="Pfam" id="PF12698">
    <property type="entry name" value="ABC2_membrane_3"/>
    <property type="match status" value="1"/>
</dbReference>
<proteinExistence type="predicted"/>
<sequence length="244" mass="26751">MWQIFKREINSFFSAILGYLVVAIFLIMMGLFVWVFPQTSVLEGSYASLDALFNVAPYIFMFLLPAITMRGLAEEKKTGTLELLFTRPLTDFQIVSGKFFAAWVTAILALIPTVIYYFSIYNLGAPKGNIDTAAVVGSYIGLILLSGGFAAIGTFASSVTSSQIVSFIIAVALCFVCYDGISSVAAIPALSDQAYSIGLWGVDFHYRSLSRGLIDSRDILYFCSLIIIALSLAKLSIGSRRWEQ</sequence>
<keyword evidence="2" id="KW-1003">Cell membrane</keyword>
<comment type="subcellular location">
    <subcellularLocation>
        <location evidence="1">Cell membrane</location>
        <topology evidence="1">Multi-pass membrane protein</topology>
    </subcellularLocation>
</comment>
<dbReference type="InterPro" id="IPR013525">
    <property type="entry name" value="ABC2_TM"/>
</dbReference>
<evidence type="ECO:0000256" key="3">
    <source>
        <dbReference type="ARBA" id="ARBA00022692"/>
    </source>
</evidence>
<keyword evidence="3 6" id="KW-0812">Transmembrane</keyword>